<organism evidence="1 2">
    <name type="scientific">Stephania yunnanensis</name>
    <dbReference type="NCBI Taxonomy" id="152371"/>
    <lineage>
        <taxon>Eukaryota</taxon>
        <taxon>Viridiplantae</taxon>
        <taxon>Streptophyta</taxon>
        <taxon>Embryophyta</taxon>
        <taxon>Tracheophyta</taxon>
        <taxon>Spermatophyta</taxon>
        <taxon>Magnoliopsida</taxon>
        <taxon>Ranunculales</taxon>
        <taxon>Menispermaceae</taxon>
        <taxon>Menispermoideae</taxon>
        <taxon>Cissampelideae</taxon>
        <taxon>Stephania</taxon>
    </lineage>
</organism>
<gene>
    <name evidence="1" type="ORF">Syun_026595</name>
</gene>
<dbReference type="Proteomes" id="UP001420932">
    <property type="component" value="Unassembled WGS sequence"/>
</dbReference>
<dbReference type="EMBL" id="JBBNAF010000011">
    <property type="protein sequence ID" value="KAK9099550.1"/>
    <property type="molecule type" value="Genomic_DNA"/>
</dbReference>
<comment type="caution">
    <text evidence="1">The sequence shown here is derived from an EMBL/GenBank/DDBJ whole genome shotgun (WGS) entry which is preliminary data.</text>
</comment>
<reference evidence="1 2" key="1">
    <citation type="submission" date="2024-01" db="EMBL/GenBank/DDBJ databases">
        <title>Genome assemblies of Stephania.</title>
        <authorList>
            <person name="Yang L."/>
        </authorList>
    </citation>
    <scope>NUCLEOTIDE SEQUENCE [LARGE SCALE GENOMIC DNA]</scope>
    <source>
        <strain evidence="1">YNDBR</strain>
        <tissue evidence="1">Leaf</tissue>
    </source>
</reference>
<protein>
    <submittedName>
        <fullName evidence="1">Uncharacterized protein</fullName>
    </submittedName>
</protein>
<evidence type="ECO:0000313" key="2">
    <source>
        <dbReference type="Proteomes" id="UP001420932"/>
    </source>
</evidence>
<dbReference type="AlphaFoldDB" id="A0AAP0ETW6"/>
<evidence type="ECO:0000313" key="1">
    <source>
        <dbReference type="EMBL" id="KAK9099550.1"/>
    </source>
</evidence>
<proteinExistence type="predicted"/>
<name>A0AAP0ETW6_9MAGN</name>
<accession>A0AAP0ETW6</accession>
<sequence>MNEALLQQLIQLSSHLFLFRWCHPIRSTGNRLRSWYQLDHELNSSRWWQSG</sequence>
<keyword evidence="2" id="KW-1185">Reference proteome</keyword>